<dbReference type="EMBL" id="QSCR01000011">
    <property type="protein sequence ID" value="RGY18603.1"/>
    <property type="molecule type" value="Genomic_DNA"/>
</dbReference>
<gene>
    <name evidence="2" type="ORF">DXA50_08205</name>
</gene>
<dbReference type="RefSeq" id="WP_117774969.1">
    <property type="nucleotide sequence ID" value="NZ_CAUGOG010000006.1"/>
</dbReference>
<evidence type="ECO:0000313" key="3">
    <source>
        <dbReference type="Proteomes" id="UP000286063"/>
    </source>
</evidence>
<organism evidence="2 3">
    <name type="scientific">Butyricimonas virosa</name>
    <dbReference type="NCBI Taxonomy" id="544645"/>
    <lineage>
        <taxon>Bacteria</taxon>
        <taxon>Pseudomonadati</taxon>
        <taxon>Bacteroidota</taxon>
        <taxon>Bacteroidia</taxon>
        <taxon>Bacteroidales</taxon>
        <taxon>Odoribacteraceae</taxon>
        <taxon>Butyricimonas</taxon>
    </lineage>
</organism>
<proteinExistence type="predicted"/>
<sequence length="113" mass="12629">MKELLNARFFSWLEECSGKDVTKDEVELVVGEFVADLERMCDKEKNYKEEVRVLERVRIRLHVWDEVCQASDGSGKKGNARVLRGGRVATGGGRDPVYPRTTGIPGEVCRGSG</sequence>
<feature type="region of interest" description="Disordered" evidence="1">
    <location>
        <begin position="70"/>
        <end position="113"/>
    </location>
</feature>
<dbReference type="AlphaFoldDB" id="A0A413INX3"/>
<reference evidence="2 3" key="1">
    <citation type="submission" date="2018-08" db="EMBL/GenBank/DDBJ databases">
        <title>A genome reference for cultivated species of the human gut microbiota.</title>
        <authorList>
            <person name="Zou Y."/>
            <person name="Xue W."/>
            <person name="Luo G."/>
        </authorList>
    </citation>
    <scope>NUCLEOTIDE SEQUENCE [LARGE SCALE GENOMIC DNA]</scope>
    <source>
        <strain evidence="2 3">OF02-7</strain>
    </source>
</reference>
<accession>A0A413INX3</accession>
<dbReference type="Proteomes" id="UP000286063">
    <property type="component" value="Unassembled WGS sequence"/>
</dbReference>
<evidence type="ECO:0000313" key="2">
    <source>
        <dbReference type="EMBL" id="RGY18603.1"/>
    </source>
</evidence>
<evidence type="ECO:0000256" key="1">
    <source>
        <dbReference type="SAM" id="MobiDB-lite"/>
    </source>
</evidence>
<protein>
    <submittedName>
        <fullName evidence="2">Uncharacterized protein</fullName>
    </submittedName>
</protein>
<comment type="caution">
    <text evidence="2">The sequence shown here is derived from an EMBL/GenBank/DDBJ whole genome shotgun (WGS) entry which is preliminary data.</text>
</comment>
<name>A0A413INX3_9BACT</name>
<dbReference type="OrthoDB" id="1097673at2"/>